<keyword evidence="8 9" id="KW-0711">Selenium</keyword>
<reference evidence="12" key="1">
    <citation type="journal article" date="2021" name="PeerJ">
        <title>Extensive microbial diversity within the chicken gut microbiome revealed by metagenomics and culture.</title>
        <authorList>
            <person name="Gilroy R."/>
            <person name="Ravi A."/>
            <person name="Getino M."/>
            <person name="Pursley I."/>
            <person name="Horton D.L."/>
            <person name="Alikhan N.F."/>
            <person name="Baker D."/>
            <person name="Gharbi K."/>
            <person name="Hall N."/>
            <person name="Watson M."/>
            <person name="Adriaenssens E.M."/>
            <person name="Foster-Nyarko E."/>
            <person name="Jarju S."/>
            <person name="Secka A."/>
            <person name="Antonio M."/>
            <person name="Oren A."/>
            <person name="Chaudhuri R.R."/>
            <person name="La Ragione R."/>
            <person name="Hildebrand F."/>
            <person name="Pallen M.J."/>
        </authorList>
    </citation>
    <scope>NUCLEOTIDE SEQUENCE</scope>
    <source>
        <strain evidence="12">ChiSxjej6B18-287</strain>
    </source>
</reference>
<evidence type="ECO:0000256" key="6">
    <source>
        <dbReference type="ARBA" id="ARBA00022840"/>
    </source>
</evidence>
<evidence type="ECO:0000256" key="1">
    <source>
        <dbReference type="ARBA" id="ARBA00008026"/>
    </source>
</evidence>
<dbReference type="GO" id="GO:0005737">
    <property type="term" value="C:cytoplasm"/>
    <property type="evidence" value="ECO:0007669"/>
    <property type="project" value="TreeGrafter"/>
</dbReference>
<reference evidence="12" key="2">
    <citation type="submission" date="2021-04" db="EMBL/GenBank/DDBJ databases">
        <authorList>
            <person name="Gilroy R."/>
        </authorList>
    </citation>
    <scope>NUCLEOTIDE SEQUENCE</scope>
    <source>
        <strain evidence="12">ChiSxjej6B18-287</strain>
    </source>
</reference>
<organism evidence="12 13">
    <name type="scientific">Candidatus Blautia merdigallinarum</name>
    <dbReference type="NCBI Taxonomy" id="2838495"/>
    <lineage>
        <taxon>Bacteria</taxon>
        <taxon>Bacillati</taxon>
        <taxon>Bacillota</taxon>
        <taxon>Clostridia</taxon>
        <taxon>Lachnospirales</taxon>
        <taxon>Lachnospiraceae</taxon>
        <taxon>Blautia</taxon>
    </lineage>
</organism>
<comment type="subunit">
    <text evidence="9">Homodimer.</text>
</comment>
<dbReference type="GO" id="GO:0000287">
    <property type="term" value="F:magnesium ion binding"/>
    <property type="evidence" value="ECO:0007669"/>
    <property type="project" value="UniProtKB-UniRule"/>
</dbReference>
<comment type="catalytic activity">
    <reaction evidence="9">
        <text>hydrogenselenide + ATP + H2O = selenophosphate + AMP + phosphate + 2 H(+)</text>
        <dbReference type="Rhea" id="RHEA:18737"/>
        <dbReference type="ChEBI" id="CHEBI:15377"/>
        <dbReference type="ChEBI" id="CHEBI:15378"/>
        <dbReference type="ChEBI" id="CHEBI:16144"/>
        <dbReference type="ChEBI" id="CHEBI:29317"/>
        <dbReference type="ChEBI" id="CHEBI:30616"/>
        <dbReference type="ChEBI" id="CHEBI:43474"/>
        <dbReference type="ChEBI" id="CHEBI:456215"/>
        <dbReference type="EC" id="2.7.9.3"/>
    </reaction>
</comment>
<keyword evidence="2 9" id="KW-0808">Transferase</keyword>
<evidence type="ECO:0000256" key="9">
    <source>
        <dbReference type="HAMAP-Rule" id="MF_00625"/>
    </source>
</evidence>
<dbReference type="PANTHER" id="PTHR10256">
    <property type="entry name" value="SELENIDE, WATER DIKINASE"/>
    <property type="match status" value="1"/>
</dbReference>
<evidence type="ECO:0000256" key="3">
    <source>
        <dbReference type="ARBA" id="ARBA00022723"/>
    </source>
</evidence>
<dbReference type="InterPro" id="IPR010918">
    <property type="entry name" value="PurM-like_C_dom"/>
</dbReference>
<evidence type="ECO:0000259" key="11">
    <source>
        <dbReference type="Pfam" id="PF02769"/>
    </source>
</evidence>
<dbReference type="HAMAP" id="MF_00625">
    <property type="entry name" value="SelD"/>
    <property type="match status" value="1"/>
</dbReference>
<evidence type="ECO:0000256" key="2">
    <source>
        <dbReference type="ARBA" id="ARBA00022679"/>
    </source>
</evidence>
<feature type="binding site" description="in other chain" evidence="9">
    <location>
        <begin position="46"/>
        <end position="48"/>
    </location>
    <ligand>
        <name>ATP</name>
        <dbReference type="ChEBI" id="CHEBI:30616"/>
        <note>ligand shared between dimeric partners</note>
    </ligand>
</feature>
<evidence type="ECO:0000259" key="10">
    <source>
        <dbReference type="Pfam" id="PF00586"/>
    </source>
</evidence>
<gene>
    <name evidence="9 12" type="primary">selD</name>
    <name evidence="12" type="ORF">H9935_11205</name>
</gene>
<dbReference type="FunFam" id="3.30.1330.10:FF:000003">
    <property type="entry name" value="Selenide, water dikinase"/>
    <property type="match status" value="1"/>
</dbReference>
<dbReference type="SUPFAM" id="SSF55326">
    <property type="entry name" value="PurM N-terminal domain-like"/>
    <property type="match status" value="1"/>
</dbReference>
<comment type="similarity">
    <text evidence="1 9">Belongs to the selenophosphate synthase 1 family. Class I subfamily.</text>
</comment>
<dbReference type="Proteomes" id="UP000823893">
    <property type="component" value="Unassembled WGS sequence"/>
</dbReference>
<protein>
    <recommendedName>
        <fullName evidence="9">Selenide, water dikinase</fullName>
        <ecNumber evidence="9">2.7.9.3</ecNumber>
    </recommendedName>
    <alternativeName>
        <fullName evidence="9">Selenium donor protein</fullName>
    </alternativeName>
    <alternativeName>
        <fullName evidence="9">Selenophosphate synthase</fullName>
    </alternativeName>
</protein>
<evidence type="ECO:0000313" key="13">
    <source>
        <dbReference type="Proteomes" id="UP000823893"/>
    </source>
</evidence>
<dbReference type="InterPro" id="IPR016188">
    <property type="entry name" value="PurM-like_N"/>
</dbReference>
<feature type="binding site" evidence="9">
    <location>
        <position position="224"/>
    </location>
    <ligand>
        <name>Mg(2+)</name>
        <dbReference type="ChEBI" id="CHEBI:18420"/>
    </ligand>
</feature>
<feature type="active site" evidence="9">
    <location>
        <position position="16"/>
    </location>
</feature>
<feature type="site" description="Important for catalytic activity" evidence="9">
    <location>
        <position position="19"/>
    </location>
</feature>
<comment type="cofactor">
    <cofactor evidence="9">
        <name>Mg(2+)</name>
        <dbReference type="ChEBI" id="CHEBI:18420"/>
    </cofactor>
    <text evidence="9">Binds 1 Mg(2+) ion per monomer.</text>
</comment>
<dbReference type="CDD" id="cd02195">
    <property type="entry name" value="SelD"/>
    <property type="match status" value="1"/>
</dbReference>
<name>A0A9D2N7B5_9FIRM</name>
<evidence type="ECO:0000256" key="5">
    <source>
        <dbReference type="ARBA" id="ARBA00022777"/>
    </source>
</evidence>
<dbReference type="AlphaFoldDB" id="A0A9D2N7B5"/>
<keyword evidence="6 9" id="KW-0067">ATP-binding</keyword>
<feature type="binding site" description="in other chain" evidence="9">
    <location>
        <position position="19"/>
    </location>
    <ligand>
        <name>ATP</name>
        <dbReference type="ChEBI" id="CHEBI:30616"/>
        <note>ligand shared between dimeric partners</note>
    </ligand>
</feature>
<keyword evidence="3 9" id="KW-0479">Metal-binding</keyword>
<dbReference type="PIRSF" id="PIRSF036407">
    <property type="entry name" value="Selenphspht_syn"/>
    <property type="match status" value="1"/>
</dbReference>
<accession>A0A9D2N7B5</accession>
<dbReference type="GO" id="GO:0004756">
    <property type="term" value="F:selenide, water dikinase activity"/>
    <property type="evidence" value="ECO:0007669"/>
    <property type="project" value="UniProtKB-UniRule"/>
</dbReference>
<dbReference type="GO" id="GO:0016260">
    <property type="term" value="P:selenocysteine biosynthetic process"/>
    <property type="evidence" value="ECO:0007669"/>
    <property type="project" value="InterPro"/>
</dbReference>
<dbReference type="InterPro" id="IPR036676">
    <property type="entry name" value="PurM-like_C_sf"/>
</dbReference>
<dbReference type="EMBL" id="DWWV01000148">
    <property type="protein sequence ID" value="HJC11351.1"/>
    <property type="molecule type" value="Genomic_DNA"/>
</dbReference>
<keyword evidence="7 9" id="KW-0460">Magnesium</keyword>
<feature type="binding site" evidence="9">
    <location>
        <position position="49"/>
    </location>
    <ligand>
        <name>Mg(2+)</name>
        <dbReference type="ChEBI" id="CHEBI:18420"/>
    </ligand>
</feature>
<feature type="binding site" evidence="9">
    <location>
        <begin position="136"/>
        <end position="138"/>
    </location>
    <ligand>
        <name>ATP</name>
        <dbReference type="ChEBI" id="CHEBI:30616"/>
        <note>ligand shared between dimeric partners</note>
    </ligand>
</feature>
<keyword evidence="5 9" id="KW-0418">Kinase</keyword>
<comment type="function">
    <text evidence="9">Synthesizes selenophosphate from selenide and ATP.</text>
</comment>
<evidence type="ECO:0000313" key="12">
    <source>
        <dbReference type="EMBL" id="HJC11351.1"/>
    </source>
</evidence>
<feature type="domain" description="PurM-like C-terminal" evidence="11">
    <location>
        <begin position="166"/>
        <end position="344"/>
    </location>
</feature>
<evidence type="ECO:0000256" key="4">
    <source>
        <dbReference type="ARBA" id="ARBA00022741"/>
    </source>
</evidence>
<dbReference type="EC" id="2.7.9.3" evidence="9"/>
<dbReference type="NCBIfam" id="TIGR00476">
    <property type="entry name" value="selD"/>
    <property type="match status" value="1"/>
</dbReference>
<dbReference type="InterPro" id="IPR023061">
    <property type="entry name" value="SelD_I"/>
</dbReference>
<dbReference type="Gene3D" id="3.90.650.10">
    <property type="entry name" value="PurM-like C-terminal domain"/>
    <property type="match status" value="1"/>
</dbReference>
<feature type="binding site" evidence="9">
    <location>
        <position position="89"/>
    </location>
    <ligand>
        <name>Mg(2+)</name>
        <dbReference type="ChEBI" id="CHEBI:18420"/>
    </ligand>
</feature>
<dbReference type="InterPro" id="IPR036921">
    <property type="entry name" value="PurM-like_N_sf"/>
</dbReference>
<dbReference type="Gene3D" id="3.30.1330.10">
    <property type="entry name" value="PurM-like, N-terminal domain"/>
    <property type="match status" value="1"/>
</dbReference>
<proteinExistence type="inferred from homology"/>
<dbReference type="PANTHER" id="PTHR10256:SF0">
    <property type="entry name" value="INACTIVE SELENIDE, WATER DIKINASE-LIKE PROTEIN-RELATED"/>
    <property type="match status" value="1"/>
</dbReference>
<comment type="caution">
    <text evidence="12">The sequence shown here is derived from an EMBL/GenBank/DDBJ whole genome shotgun (WGS) entry which is preliminary data.</text>
</comment>
<evidence type="ECO:0000256" key="8">
    <source>
        <dbReference type="ARBA" id="ARBA00023266"/>
    </source>
</evidence>
<keyword evidence="4 9" id="KW-0547">Nucleotide-binding</keyword>
<dbReference type="GO" id="GO:0005524">
    <property type="term" value="F:ATP binding"/>
    <property type="evidence" value="ECO:0007669"/>
    <property type="project" value="UniProtKB-UniRule"/>
</dbReference>
<dbReference type="NCBIfam" id="NF002098">
    <property type="entry name" value="PRK00943.1"/>
    <property type="match status" value="1"/>
</dbReference>
<evidence type="ECO:0000256" key="7">
    <source>
        <dbReference type="ARBA" id="ARBA00022842"/>
    </source>
</evidence>
<feature type="binding site" description="in other chain" evidence="9">
    <location>
        <position position="66"/>
    </location>
    <ligand>
        <name>ATP</name>
        <dbReference type="ChEBI" id="CHEBI:30616"/>
        <note>ligand shared between dimeric partners</note>
    </ligand>
</feature>
<dbReference type="InterPro" id="IPR004536">
    <property type="entry name" value="SPS/SelD"/>
</dbReference>
<sequence>MEEKIKLTQYSQSAGCAAKLGPKILQEVVGKLPKFQDENLLVGVETSDDGAVYKISEDLAMIQTLDFFPPMVDDPYVFGQIAAANALSDIYAMGGEPRLALNIVAYPNCLGSEVLGEILAGGAAKVKEAGAVLAGGHSINDEEPKYGMSVTGFVHPDRIWKNAGAQPGDLLILTKALGAGILNTAVKADLASPEEKKAVQESMTYLNKTAMEVFRQFPIHCCTDVTGFSLAGHGLEIAKASQVSLEIFTDKLPLLPGALDYASMGLVPEGTYRNKAYQKEETFLEAEISEAMEDLVFDPQTSGGLLAAVAFEDGEKLLEALREAGLVTPAAVIGRVEERKEHFIYFRRKK</sequence>
<dbReference type="SUPFAM" id="SSF56042">
    <property type="entry name" value="PurM C-terminal domain-like"/>
    <property type="match status" value="1"/>
</dbReference>
<dbReference type="Pfam" id="PF00586">
    <property type="entry name" value="AIRS"/>
    <property type="match status" value="1"/>
</dbReference>
<feature type="binding site" description="in other chain" evidence="9">
    <location>
        <position position="89"/>
    </location>
    <ligand>
        <name>ATP</name>
        <dbReference type="ChEBI" id="CHEBI:30616"/>
        <note>ligand shared between dimeric partners</note>
    </ligand>
</feature>
<dbReference type="Pfam" id="PF02769">
    <property type="entry name" value="AIRS_C"/>
    <property type="match status" value="1"/>
</dbReference>
<feature type="domain" description="PurM-like N-terminal" evidence="10">
    <location>
        <begin position="48"/>
        <end position="154"/>
    </location>
</feature>